<protein>
    <submittedName>
        <fullName evidence="2">Uncharacterized protein</fullName>
    </submittedName>
</protein>
<feature type="transmembrane region" description="Helical" evidence="1">
    <location>
        <begin position="67"/>
        <end position="84"/>
    </location>
</feature>
<evidence type="ECO:0000313" key="3">
    <source>
        <dbReference type="Proteomes" id="UP001221898"/>
    </source>
</evidence>
<keyword evidence="1" id="KW-0812">Transmembrane</keyword>
<gene>
    <name evidence="2" type="ORF">AAFF_G00407230</name>
</gene>
<keyword evidence="3" id="KW-1185">Reference proteome</keyword>
<reference evidence="2" key="1">
    <citation type="journal article" date="2023" name="Science">
        <title>Genome structures resolve the early diversification of teleost fishes.</title>
        <authorList>
            <person name="Parey E."/>
            <person name="Louis A."/>
            <person name="Montfort J."/>
            <person name="Bouchez O."/>
            <person name="Roques C."/>
            <person name="Iampietro C."/>
            <person name="Lluch J."/>
            <person name="Castinel A."/>
            <person name="Donnadieu C."/>
            <person name="Desvignes T."/>
            <person name="Floi Bucao C."/>
            <person name="Jouanno E."/>
            <person name="Wen M."/>
            <person name="Mejri S."/>
            <person name="Dirks R."/>
            <person name="Jansen H."/>
            <person name="Henkel C."/>
            <person name="Chen W.J."/>
            <person name="Zahm M."/>
            <person name="Cabau C."/>
            <person name="Klopp C."/>
            <person name="Thompson A.W."/>
            <person name="Robinson-Rechavi M."/>
            <person name="Braasch I."/>
            <person name="Lecointre G."/>
            <person name="Bobe J."/>
            <person name="Postlethwait J.H."/>
            <person name="Berthelot C."/>
            <person name="Roest Crollius H."/>
            <person name="Guiguen Y."/>
        </authorList>
    </citation>
    <scope>NUCLEOTIDE SEQUENCE</scope>
    <source>
        <strain evidence="2">NC1722</strain>
    </source>
</reference>
<feature type="transmembrane region" description="Helical" evidence="1">
    <location>
        <begin position="39"/>
        <end position="61"/>
    </location>
</feature>
<organism evidence="2 3">
    <name type="scientific">Aldrovandia affinis</name>
    <dbReference type="NCBI Taxonomy" id="143900"/>
    <lineage>
        <taxon>Eukaryota</taxon>
        <taxon>Metazoa</taxon>
        <taxon>Chordata</taxon>
        <taxon>Craniata</taxon>
        <taxon>Vertebrata</taxon>
        <taxon>Euteleostomi</taxon>
        <taxon>Actinopterygii</taxon>
        <taxon>Neopterygii</taxon>
        <taxon>Teleostei</taxon>
        <taxon>Notacanthiformes</taxon>
        <taxon>Halosauridae</taxon>
        <taxon>Aldrovandia</taxon>
    </lineage>
</organism>
<name>A0AAD7VYP9_9TELE</name>
<evidence type="ECO:0000256" key="1">
    <source>
        <dbReference type="SAM" id="Phobius"/>
    </source>
</evidence>
<keyword evidence="1" id="KW-0472">Membrane</keyword>
<evidence type="ECO:0000313" key="2">
    <source>
        <dbReference type="EMBL" id="KAJ8361998.1"/>
    </source>
</evidence>
<keyword evidence="1" id="KW-1133">Transmembrane helix</keyword>
<comment type="caution">
    <text evidence="2">The sequence shown here is derived from an EMBL/GenBank/DDBJ whole genome shotgun (WGS) entry which is preliminary data.</text>
</comment>
<dbReference type="Proteomes" id="UP001221898">
    <property type="component" value="Unassembled WGS sequence"/>
</dbReference>
<dbReference type="EMBL" id="JAINUG010000802">
    <property type="protein sequence ID" value="KAJ8361998.1"/>
    <property type="molecule type" value="Genomic_DNA"/>
</dbReference>
<sequence>MKTRQHMCECCVRHPWSPGKPEDRGWTLIMCYMLCEKTIHVYVHVICFYVIILSLFTVLYIAHGVSLSLVMYWLFCMVALDSLGKTGGSWATCMTCMGCMRSGGIRCPSCVMLTLPLWKPCRRVEEGGMYGEPWYGMDGV</sequence>
<dbReference type="AlphaFoldDB" id="A0AAD7VYP9"/>
<accession>A0AAD7VYP9</accession>
<proteinExistence type="predicted"/>